<dbReference type="SUPFAM" id="SSF51735">
    <property type="entry name" value="NAD(P)-binding Rossmann-fold domains"/>
    <property type="match status" value="1"/>
</dbReference>
<dbReference type="EC" id="1.1.1.35" evidence="6"/>
<comment type="caution">
    <text evidence="6">The sequence shown here is derived from an EMBL/GenBank/DDBJ whole genome shotgun (WGS) entry which is preliminary data.</text>
</comment>
<dbReference type="SUPFAM" id="SSF48179">
    <property type="entry name" value="6-phosphogluconate dehydrogenase C-terminal domain-like"/>
    <property type="match status" value="1"/>
</dbReference>
<dbReference type="RefSeq" id="WP_378930795.1">
    <property type="nucleotide sequence ID" value="NZ_JBHLVO010000002.1"/>
</dbReference>
<dbReference type="Proteomes" id="UP001589854">
    <property type="component" value="Unassembled WGS sequence"/>
</dbReference>
<dbReference type="GO" id="GO:0003857">
    <property type="term" value="F:(3S)-3-hydroxyacyl-CoA dehydrogenase (NAD+) activity"/>
    <property type="evidence" value="ECO:0007669"/>
    <property type="project" value="UniProtKB-EC"/>
</dbReference>
<comment type="pathway">
    <text evidence="1">Lipid metabolism; butanoate metabolism.</text>
</comment>
<dbReference type="Gene3D" id="3.40.50.720">
    <property type="entry name" value="NAD(P)-binding Rossmann-like Domain"/>
    <property type="match status" value="1"/>
</dbReference>
<dbReference type="Pfam" id="PF02737">
    <property type="entry name" value="3HCDH_N"/>
    <property type="match status" value="1"/>
</dbReference>
<dbReference type="InterPro" id="IPR006176">
    <property type="entry name" value="3-OHacyl-CoA_DH_NAD-bd"/>
</dbReference>
<dbReference type="InterPro" id="IPR022694">
    <property type="entry name" value="3-OHacyl-CoA_DH"/>
</dbReference>
<dbReference type="PIRSF" id="PIRSF000105">
    <property type="entry name" value="HCDH"/>
    <property type="match status" value="1"/>
</dbReference>
<gene>
    <name evidence="6" type="ORF">ACFFIX_04070</name>
</gene>
<name>A0ABV6GAN6_9BACI</name>
<evidence type="ECO:0000259" key="5">
    <source>
        <dbReference type="Pfam" id="PF02737"/>
    </source>
</evidence>
<feature type="domain" description="3-hydroxyacyl-CoA dehydrogenase C-terminal" evidence="4">
    <location>
        <begin position="187"/>
        <end position="285"/>
    </location>
</feature>
<dbReference type="PANTHER" id="PTHR48075">
    <property type="entry name" value="3-HYDROXYACYL-COA DEHYDROGENASE FAMILY PROTEIN"/>
    <property type="match status" value="1"/>
</dbReference>
<dbReference type="PROSITE" id="PS00067">
    <property type="entry name" value="3HCDH"/>
    <property type="match status" value="1"/>
</dbReference>
<dbReference type="PANTHER" id="PTHR48075:SF5">
    <property type="entry name" value="3-HYDROXYBUTYRYL-COA DEHYDROGENASE"/>
    <property type="match status" value="1"/>
</dbReference>
<dbReference type="InterPro" id="IPR008927">
    <property type="entry name" value="6-PGluconate_DH-like_C_sf"/>
</dbReference>
<evidence type="ECO:0000313" key="6">
    <source>
        <dbReference type="EMBL" id="MFC0270629.1"/>
    </source>
</evidence>
<dbReference type="Pfam" id="PF00725">
    <property type="entry name" value="3HCDH"/>
    <property type="match status" value="1"/>
</dbReference>
<organism evidence="6 7">
    <name type="scientific">Metabacillus herbersteinensis</name>
    <dbReference type="NCBI Taxonomy" id="283816"/>
    <lineage>
        <taxon>Bacteria</taxon>
        <taxon>Bacillati</taxon>
        <taxon>Bacillota</taxon>
        <taxon>Bacilli</taxon>
        <taxon>Bacillales</taxon>
        <taxon>Bacillaceae</taxon>
        <taxon>Metabacillus</taxon>
    </lineage>
</organism>
<sequence>MLEKLAVIGCGTMGYSITLCAAWAGINVKMQGINDADIDRGLSNIDGKLKVLVKNGIVSEAEVETITERISVTTSLEEAVNETTFIIEAVPEDLNLKRDLFKRLDGLCEKDVILASNTSGLSPSEIAEETSFPERTVVTHFWNPAHLVHLVEVVRGEKTNDSTVKRSMDLMIQMRKKPIEVKKESLGFVGNRLQYALFREAQFILEEGIASKEDIDAAVTYGIGRRLPVTGPLASADMGGLDVFSAISNYLFEDLCNADKSLPILEQLVKDGRLGDKTGAGFYSWDATFSKKMNHKREQELIHYLKQDLELEN</sequence>
<keyword evidence="3 6" id="KW-0560">Oxidoreductase</keyword>
<keyword evidence="7" id="KW-1185">Reference proteome</keyword>
<dbReference type="InterPro" id="IPR006108">
    <property type="entry name" value="3HC_DH_C"/>
</dbReference>
<dbReference type="InterPro" id="IPR036291">
    <property type="entry name" value="NAD(P)-bd_dom_sf"/>
</dbReference>
<evidence type="ECO:0000259" key="4">
    <source>
        <dbReference type="Pfam" id="PF00725"/>
    </source>
</evidence>
<reference evidence="6 7" key="1">
    <citation type="submission" date="2024-09" db="EMBL/GenBank/DDBJ databases">
        <authorList>
            <person name="Sun Q."/>
            <person name="Mori K."/>
        </authorList>
    </citation>
    <scope>NUCLEOTIDE SEQUENCE [LARGE SCALE GENOMIC DNA]</scope>
    <source>
        <strain evidence="6 7">CCM 7228</strain>
    </source>
</reference>
<dbReference type="InterPro" id="IPR006180">
    <property type="entry name" value="3-OHacyl-CoA_DH_CS"/>
</dbReference>
<evidence type="ECO:0000313" key="7">
    <source>
        <dbReference type="Proteomes" id="UP001589854"/>
    </source>
</evidence>
<evidence type="ECO:0000256" key="3">
    <source>
        <dbReference type="ARBA" id="ARBA00023002"/>
    </source>
</evidence>
<comment type="similarity">
    <text evidence="2">Belongs to the 3-hydroxyacyl-CoA dehydrogenase family.</text>
</comment>
<dbReference type="Gene3D" id="1.10.1040.10">
    <property type="entry name" value="N-(1-d-carboxylethyl)-l-norvaline Dehydrogenase, domain 2"/>
    <property type="match status" value="1"/>
</dbReference>
<proteinExistence type="inferred from homology"/>
<feature type="domain" description="3-hydroxyacyl-CoA dehydrogenase NAD binding" evidence="5">
    <location>
        <begin position="4"/>
        <end position="182"/>
    </location>
</feature>
<protein>
    <submittedName>
        <fullName evidence="6">3-hydroxyacyl-CoA dehydrogenase family protein</fullName>
        <ecNumber evidence="6">1.1.1.35</ecNumber>
    </submittedName>
</protein>
<evidence type="ECO:0000256" key="2">
    <source>
        <dbReference type="ARBA" id="ARBA00009463"/>
    </source>
</evidence>
<dbReference type="InterPro" id="IPR013328">
    <property type="entry name" value="6PGD_dom2"/>
</dbReference>
<dbReference type="EMBL" id="JBHLVO010000002">
    <property type="protein sequence ID" value="MFC0270629.1"/>
    <property type="molecule type" value="Genomic_DNA"/>
</dbReference>
<evidence type="ECO:0000256" key="1">
    <source>
        <dbReference type="ARBA" id="ARBA00005086"/>
    </source>
</evidence>
<accession>A0ABV6GAN6</accession>